<dbReference type="PANTHER" id="PTHR34069:SF2">
    <property type="entry name" value="BETA-KETOACYL-[ACYL-CARRIER-PROTEIN] SYNTHASE III"/>
    <property type="match status" value="1"/>
</dbReference>
<evidence type="ECO:0000256" key="3">
    <source>
        <dbReference type="ARBA" id="ARBA00022490"/>
    </source>
</evidence>
<dbReference type="GO" id="GO:0006633">
    <property type="term" value="P:fatty acid biosynthetic process"/>
    <property type="evidence" value="ECO:0007669"/>
    <property type="project" value="UniProtKB-KW"/>
</dbReference>
<evidence type="ECO:0000256" key="4">
    <source>
        <dbReference type="ARBA" id="ARBA00022516"/>
    </source>
</evidence>
<keyword evidence="3" id="KW-0963">Cytoplasm</keyword>
<accession>A0A7K1KSM4</accession>
<gene>
    <name evidence="12" type="primary">fabH</name>
    <name evidence="12" type="ORF">GNZ18_00985</name>
</gene>
<reference evidence="12 13" key="1">
    <citation type="submission" date="2019-11" db="EMBL/GenBank/DDBJ databases">
        <authorList>
            <person name="Cao P."/>
        </authorList>
    </citation>
    <scope>NUCLEOTIDE SEQUENCE [LARGE SCALE GENOMIC DNA]</scope>
    <source>
        <strain evidence="12 13">NEAU-AAG5</strain>
    </source>
</reference>
<keyword evidence="5 12" id="KW-0808">Transferase</keyword>
<dbReference type="GO" id="GO:0004315">
    <property type="term" value="F:3-oxoacyl-[acyl-carrier-protein] synthase activity"/>
    <property type="evidence" value="ECO:0007669"/>
    <property type="project" value="InterPro"/>
</dbReference>
<dbReference type="GO" id="GO:0044550">
    <property type="term" value="P:secondary metabolite biosynthetic process"/>
    <property type="evidence" value="ECO:0007669"/>
    <property type="project" value="TreeGrafter"/>
</dbReference>
<dbReference type="PANTHER" id="PTHR34069">
    <property type="entry name" value="3-OXOACYL-[ACYL-CARRIER-PROTEIN] SYNTHASE 3"/>
    <property type="match status" value="1"/>
</dbReference>
<evidence type="ECO:0000256" key="7">
    <source>
        <dbReference type="ARBA" id="ARBA00023098"/>
    </source>
</evidence>
<proteinExistence type="inferred from homology"/>
<dbReference type="NCBIfam" id="NF006829">
    <property type="entry name" value="PRK09352.1"/>
    <property type="match status" value="1"/>
</dbReference>
<evidence type="ECO:0000256" key="9">
    <source>
        <dbReference type="ARBA" id="ARBA00023315"/>
    </source>
</evidence>
<keyword evidence="7" id="KW-0443">Lipid metabolism</keyword>
<evidence type="ECO:0000313" key="13">
    <source>
        <dbReference type="Proteomes" id="UP000432015"/>
    </source>
</evidence>
<dbReference type="Proteomes" id="UP000432015">
    <property type="component" value="Unassembled WGS sequence"/>
</dbReference>
<dbReference type="AlphaFoldDB" id="A0A7K1KSM4"/>
<dbReference type="InterPro" id="IPR004655">
    <property type="entry name" value="FabH"/>
</dbReference>
<comment type="similarity">
    <text evidence="2">Belongs to the thiolase-like superfamily. FabH family.</text>
</comment>
<keyword evidence="4" id="KW-0444">Lipid biosynthesis</keyword>
<dbReference type="InterPro" id="IPR016039">
    <property type="entry name" value="Thiolase-like"/>
</dbReference>
<dbReference type="EC" id="2.3.1.180" evidence="12"/>
<dbReference type="CDD" id="cd00830">
    <property type="entry name" value="KAS_III"/>
    <property type="match status" value="1"/>
</dbReference>
<dbReference type="Gene3D" id="3.40.47.10">
    <property type="match status" value="1"/>
</dbReference>
<evidence type="ECO:0000256" key="8">
    <source>
        <dbReference type="ARBA" id="ARBA00023160"/>
    </source>
</evidence>
<dbReference type="RefSeq" id="WP_156214164.1">
    <property type="nucleotide sequence ID" value="NZ_WOFH01000001.1"/>
</dbReference>
<evidence type="ECO:0000256" key="6">
    <source>
        <dbReference type="ARBA" id="ARBA00022832"/>
    </source>
</evidence>
<dbReference type="SUPFAM" id="SSF53901">
    <property type="entry name" value="Thiolase-like"/>
    <property type="match status" value="1"/>
</dbReference>
<keyword evidence="6" id="KW-0276">Fatty acid metabolism</keyword>
<sequence>MAQIGILSTGSYLPDRVVGNDEIAGPAGVSADWIVRKTGIVERRRAAAHEASSDLAAAAARRALDQAGLSPEQLDYVVVATSTPDHPQPATASIVQHLIGAEGAGAFDMNAVCSGFVYALMVTERLLRGDGGGGYGVVVGVDIYSRILDYSDRRTAILFGDGAGAVVLGPSPSGGGLADALMMSRGDMHGLIRVPAGGSRMPATEHTLEEGQHFFKMDGRGVREFVHDTLPATVAQLLRRGGVPPEEVRHFVPHQANGAMLADIVPSLGLTTAHTHLTVERYGNTGAASIPITLDAAYRRGAIGPGDLVLLAGFGGGMALGASLVRWTSPRLTVPVQTAAGAAV</sequence>
<dbReference type="GO" id="GO:0033818">
    <property type="term" value="F:beta-ketoacyl-acyl-carrier-protein synthase III activity"/>
    <property type="evidence" value="ECO:0007669"/>
    <property type="project" value="UniProtKB-EC"/>
</dbReference>
<comment type="pathway">
    <text evidence="1">Lipid metabolism.</text>
</comment>
<evidence type="ECO:0000256" key="1">
    <source>
        <dbReference type="ARBA" id="ARBA00005189"/>
    </source>
</evidence>
<comment type="caution">
    <text evidence="12">The sequence shown here is derived from an EMBL/GenBank/DDBJ whole genome shotgun (WGS) entry which is preliminary data.</text>
</comment>
<name>A0A7K1KSM4_9ACTN</name>
<dbReference type="InterPro" id="IPR013747">
    <property type="entry name" value="ACP_syn_III_C"/>
</dbReference>
<evidence type="ECO:0000256" key="2">
    <source>
        <dbReference type="ARBA" id="ARBA00008642"/>
    </source>
</evidence>
<dbReference type="Pfam" id="PF08545">
    <property type="entry name" value="ACP_syn_III"/>
    <property type="match status" value="1"/>
</dbReference>
<dbReference type="EMBL" id="WOFH01000001">
    <property type="protein sequence ID" value="MUN35184.1"/>
    <property type="molecule type" value="Genomic_DNA"/>
</dbReference>
<keyword evidence="8" id="KW-0275">Fatty acid biosynthesis</keyword>
<evidence type="ECO:0000313" key="12">
    <source>
        <dbReference type="EMBL" id="MUN35184.1"/>
    </source>
</evidence>
<dbReference type="Pfam" id="PF08541">
    <property type="entry name" value="ACP_syn_III_C"/>
    <property type="match status" value="1"/>
</dbReference>
<evidence type="ECO:0000259" key="10">
    <source>
        <dbReference type="Pfam" id="PF08541"/>
    </source>
</evidence>
<feature type="domain" description="Beta-ketoacyl-[acyl-carrier-protein] synthase III C-terminal" evidence="10">
    <location>
        <begin position="238"/>
        <end position="327"/>
    </location>
</feature>
<dbReference type="NCBIfam" id="TIGR00747">
    <property type="entry name" value="fabH"/>
    <property type="match status" value="1"/>
</dbReference>
<evidence type="ECO:0000256" key="5">
    <source>
        <dbReference type="ARBA" id="ARBA00022679"/>
    </source>
</evidence>
<protein>
    <submittedName>
        <fullName evidence="12">Beta-ketoacyl-ACP synthase III</fullName>
        <ecNumber evidence="12">2.3.1.180</ecNumber>
    </submittedName>
</protein>
<keyword evidence="13" id="KW-1185">Reference proteome</keyword>
<organism evidence="12 13">
    <name type="scientific">Actinomadura litoris</name>
    <dbReference type="NCBI Taxonomy" id="2678616"/>
    <lineage>
        <taxon>Bacteria</taxon>
        <taxon>Bacillati</taxon>
        <taxon>Actinomycetota</taxon>
        <taxon>Actinomycetes</taxon>
        <taxon>Streptosporangiales</taxon>
        <taxon>Thermomonosporaceae</taxon>
        <taxon>Actinomadura</taxon>
    </lineage>
</organism>
<evidence type="ECO:0000259" key="11">
    <source>
        <dbReference type="Pfam" id="PF08545"/>
    </source>
</evidence>
<feature type="domain" description="Beta-ketoacyl-[acyl-carrier-protein] synthase III N-terminal" evidence="11">
    <location>
        <begin position="107"/>
        <end position="184"/>
    </location>
</feature>
<dbReference type="InterPro" id="IPR013751">
    <property type="entry name" value="ACP_syn_III_N"/>
</dbReference>
<keyword evidence="9 12" id="KW-0012">Acyltransferase</keyword>